<keyword evidence="5" id="KW-0547">Nucleotide-binding</keyword>
<dbReference type="GO" id="GO:0005737">
    <property type="term" value="C:cytoplasm"/>
    <property type="evidence" value="ECO:0007669"/>
    <property type="project" value="InterPro"/>
</dbReference>
<dbReference type="SUPFAM" id="SSF53067">
    <property type="entry name" value="Actin-like ATPase domain"/>
    <property type="match status" value="1"/>
</dbReference>
<accession>A0A9W5XIC6</accession>
<evidence type="ECO:0000313" key="9">
    <source>
        <dbReference type="EMBL" id="GIJ31714.1"/>
    </source>
</evidence>
<dbReference type="AlphaFoldDB" id="A0A9W5XIC6"/>
<dbReference type="Pfam" id="PF00480">
    <property type="entry name" value="ROK"/>
    <property type="match status" value="1"/>
</dbReference>
<evidence type="ECO:0000313" key="10">
    <source>
        <dbReference type="Proteomes" id="UP000607311"/>
    </source>
</evidence>
<dbReference type="InterPro" id="IPR004654">
    <property type="entry name" value="ROK_glcA"/>
</dbReference>
<dbReference type="InterPro" id="IPR049874">
    <property type="entry name" value="ROK_cs"/>
</dbReference>
<evidence type="ECO:0000256" key="5">
    <source>
        <dbReference type="ARBA" id="ARBA00022741"/>
    </source>
</evidence>
<dbReference type="PANTHER" id="PTHR18964">
    <property type="entry name" value="ROK (REPRESSOR, ORF, KINASE) FAMILY"/>
    <property type="match status" value="1"/>
</dbReference>
<dbReference type="EMBL" id="BOPD01000007">
    <property type="protein sequence ID" value="GIJ31714.1"/>
    <property type="molecule type" value="Genomic_DNA"/>
</dbReference>
<dbReference type="Proteomes" id="UP000607311">
    <property type="component" value="Unassembled WGS sequence"/>
</dbReference>
<organism evidence="9 10">
    <name type="scientific">Micromonospora sediminimaris</name>
    <dbReference type="NCBI Taxonomy" id="547162"/>
    <lineage>
        <taxon>Bacteria</taxon>
        <taxon>Bacillati</taxon>
        <taxon>Actinomycetota</taxon>
        <taxon>Actinomycetes</taxon>
        <taxon>Micromonosporales</taxon>
        <taxon>Micromonosporaceae</taxon>
        <taxon>Micromonospora</taxon>
    </lineage>
</organism>
<gene>
    <name evidence="9" type="ORF">Vse01_08620</name>
</gene>
<keyword evidence="4" id="KW-0808">Transferase</keyword>
<dbReference type="GO" id="GO:0004340">
    <property type="term" value="F:glucokinase activity"/>
    <property type="evidence" value="ECO:0007669"/>
    <property type="project" value="UniProtKB-EC"/>
</dbReference>
<evidence type="ECO:0000256" key="8">
    <source>
        <dbReference type="ARBA" id="ARBA00032386"/>
    </source>
</evidence>
<name>A0A9W5XIC6_9ACTN</name>
<evidence type="ECO:0000256" key="6">
    <source>
        <dbReference type="ARBA" id="ARBA00022777"/>
    </source>
</evidence>
<dbReference type="InterPro" id="IPR043129">
    <property type="entry name" value="ATPase_NBD"/>
</dbReference>
<evidence type="ECO:0000256" key="1">
    <source>
        <dbReference type="ARBA" id="ARBA00006479"/>
    </source>
</evidence>
<evidence type="ECO:0000256" key="4">
    <source>
        <dbReference type="ARBA" id="ARBA00022679"/>
    </source>
</evidence>
<dbReference type="GO" id="GO:0005524">
    <property type="term" value="F:ATP binding"/>
    <property type="evidence" value="ECO:0007669"/>
    <property type="project" value="UniProtKB-KW"/>
</dbReference>
<reference evidence="9" key="1">
    <citation type="submission" date="2021-01" db="EMBL/GenBank/DDBJ databases">
        <title>Whole genome shotgun sequence of Verrucosispora sediminis NBRC 107745.</title>
        <authorList>
            <person name="Komaki H."/>
            <person name="Tamura T."/>
        </authorList>
    </citation>
    <scope>NUCLEOTIDE SEQUENCE</scope>
    <source>
        <strain evidence="9">NBRC 107745</strain>
    </source>
</reference>
<sequence>MAQQRGVAAVTLTIGVDVGGTKVAGGVVDDTGTVLVQTRRDTPADDVGKTRDVIIELVAELSAGHDIQAVGIGAAGWIDASRSTVLFAPNLAWRDEPLRAYVSAAVGLPVIVENDGNVAAWAEFRYGAARHADDSMVMFTIGTGVGGGIVLGGELVRGAHGIAAELGHMLTVPDGHQCGCGRLGCIEQYASGSALVRFARAAARQEPHRAAALLELADGEAEAITGPMVTAAAKGGDPVSAEAFAQVGRWLGTSLADMAQILDPQILVVGGGVIDAGDLLMGPTRRSFTEALAQRSRLPVAEIRPAELGNSAGVIGAADLARRI</sequence>
<dbReference type="GO" id="GO:0006096">
    <property type="term" value="P:glycolytic process"/>
    <property type="evidence" value="ECO:0007669"/>
    <property type="project" value="InterPro"/>
</dbReference>
<comment type="caution">
    <text evidence="9">The sequence shown here is derived from an EMBL/GenBank/DDBJ whole genome shotgun (WGS) entry which is preliminary data.</text>
</comment>
<protein>
    <recommendedName>
        <fullName evidence="3">Glucokinase</fullName>
        <ecNumber evidence="2">2.7.1.2</ecNumber>
    </recommendedName>
    <alternativeName>
        <fullName evidence="8">Glucose kinase</fullName>
    </alternativeName>
</protein>
<dbReference type="NCBIfam" id="TIGR00744">
    <property type="entry name" value="ROK_glcA_fam"/>
    <property type="match status" value="1"/>
</dbReference>
<evidence type="ECO:0000256" key="3">
    <source>
        <dbReference type="ARBA" id="ARBA00014701"/>
    </source>
</evidence>
<keyword evidence="7" id="KW-0067">ATP-binding</keyword>
<dbReference type="EC" id="2.7.1.2" evidence="2"/>
<keyword evidence="10" id="KW-1185">Reference proteome</keyword>
<evidence type="ECO:0000256" key="2">
    <source>
        <dbReference type="ARBA" id="ARBA00012323"/>
    </source>
</evidence>
<dbReference type="PROSITE" id="PS01125">
    <property type="entry name" value="ROK"/>
    <property type="match status" value="1"/>
</dbReference>
<dbReference type="PANTHER" id="PTHR18964:SF173">
    <property type="entry name" value="GLUCOKINASE"/>
    <property type="match status" value="1"/>
</dbReference>
<comment type="similarity">
    <text evidence="1">Belongs to the ROK (NagC/XylR) family.</text>
</comment>
<dbReference type="InterPro" id="IPR000600">
    <property type="entry name" value="ROK"/>
</dbReference>
<dbReference type="Gene3D" id="3.30.420.40">
    <property type="match status" value="2"/>
</dbReference>
<evidence type="ECO:0000256" key="7">
    <source>
        <dbReference type="ARBA" id="ARBA00022840"/>
    </source>
</evidence>
<proteinExistence type="inferred from homology"/>
<keyword evidence="6" id="KW-0418">Kinase</keyword>